<dbReference type="OrthoDB" id="10029564at2759"/>
<organism evidence="16 17">
    <name type="scientific">Albula glossodonta</name>
    <name type="common">roundjaw bonefish</name>
    <dbReference type="NCBI Taxonomy" id="121402"/>
    <lineage>
        <taxon>Eukaryota</taxon>
        <taxon>Metazoa</taxon>
        <taxon>Chordata</taxon>
        <taxon>Craniata</taxon>
        <taxon>Vertebrata</taxon>
        <taxon>Euteleostomi</taxon>
        <taxon>Actinopterygii</taxon>
        <taxon>Neopterygii</taxon>
        <taxon>Teleostei</taxon>
        <taxon>Albuliformes</taxon>
        <taxon>Albulidae</taxon>
        <taxon>Albula</taxon>
    </lineage>
</organism>
<dbReference type="GO" id="GO:0032426">
    <property type="term" value="C:stereocilium tip"/>
    <property type="evidence" value="ECO:0007669"/>
    <property type="project" value="TreeGrafter"/>
</dbReference>
<feature type="domain" description="PDZ" evidence="15">
    <location>
        <begin position="461"/>
        <end position="489"/>
    </location>
</feature>
<evidence type="ECO:0000256" key="13">
    <source>
        <dbReference type="ARBA" id="ARBA00074537"/>
    </source>
</evidence>
<dbReference type="SMART" id="SM00228">
    <property type="entry name" value="PDZ"/>
    <property type="match status" value="3"/>
</dbReference>
<feature type="domain" description="PDZ" evidence="15">
    <location>
        <begin position="185"/>
        <end position="252"/>
    </location>
</feature>
<dbReference type="GO" id="GO:0005737">
    <property type="term" value="C:cytoplasm"/>
    <property type="evidence" value="ECO:0007669"/>
    <property type="project" value="UniProtKB-SubCell"/>
</dbReference>
<dbReference type="GO" id="GO:0005886">
    <property type="term" value="C:plasma membrane"/>
    <property type="evidence" value="ECO:0007669"/>
    <property type="project" value="TreeGrafter"/>
</dbReference>
<evidence type="ECO:0000256" key="1">
    <source>
        <dbReference type="ARBA" id="ARBA00004496"/>
    </source>
</evidence>
<name>A0A8T2PT21_9TELE</name>
<dbReference type="FunFam" id="2.30.42.10:FF:000079">
    <property type="entry name" value="Whirlin a"/>
    <property type="match status" value="1"/>
</dbReference>
<keyword evidence="17" id="KW-1185">Reference proteome</keyword>
<dbReference type="GO" id="GO:0005929">
    <property type="term" value="C:cilium"/>
    <property type="evidence" value="ECO:0007669"/>
    <property type="project" value="TreeGrafter"/>
</dbReference>
<feature type="compositionally biased region" description="Polar residues" evidence="14">
    <location>
        <begin position="766"/>
        <end position="790"/>
    </location>
</feature>
<dbReference type="GO" id="GO:0060088">
    <property type="term" value="P:auditory receptor cell stereocilium organization"/>
    <property type="evidence" value="ECO:0007669"/>
    <property type="project" value="TreeGrafter"/>
</dbReference>
<keyword evidence="8" id="KW-0770">Synapse</keyword>
<dbReference type="GO" id="GO:0007605">
    <property type="term" value="P:sensory perception of sound"/>
    <property type="evidence" value="ECO:0007669"/>
    <property type="project" value="UniProtKB-KW"/>
</dbReference>
<dbReference type="FunFam" id="1.20.1160.20:FF:000002">
    <property type="entry name" value="Whirlin a"/>
    <property type="match status" value="1"/>
</dbReference>
<dbReference type="Pfam" id="PF00595">
    <property type="entry name" value="PDZ"/>
    <property type="match status" value="3"/>
</dbReference>
<dbReference type="Gene3D" id="1.20.1160.20">
    <property type="match status" value="2"/>
</dbReference>
<dbReference type="AlphaFoldDB" id="A0A8T2PT21"/>
<evidence type="ECO:0000256" key="9">
    <source>
        <dbReference type="ARBA" id="ARBA00023273"/>
    </source>
</evidence>
<keyword evidence="6" id="KW-0677">Repeat</keyword>
<evidence type="ECO:0000256" key="6">
    <source>
        <dbReference type="ARBA" id="ARBA00022737"/>
    </source>
</evidence>
<comment type="subcellular location">
    <subcellularLocation>
        <location evidence="2">Cell projection</location>
        <location evidence="2">Growth cone</location>
    </subcellularLocation>
    <subcellularLocation>
        <location evidence="3">Cell projection</location>
        <location evidence="3">Stereocilium</location>
    </subcellularLocation>
    <subcellularLocation>
        <location evidence="1">Cytoplasm</location>
    </subcellularLocation>
    <subcellularLocation>
        <location evidence="10">Synapse</location>
    </subcellularLocation>
</comment>
<keyword evidence="7" id="KW-1009">Hearing</keyword>
<feature type="non-terminal residue" evidence="16">
    <location>
        <position position="1"/>
    </location>
</feature>
<dbReference type="GO" id="GO:0002142">
    <property type="term" value="C:stereocilia ankle link complex"/>
    <property type="evidence" value="ECO:0007669"/>
    <property type="project" value="TreeGrafter"/>
</dbReference>
<comment type="caution">
    <text evidence="16">The sequence shown here is derived from an EMBL/GenBank/DDBJ whole genome shotgun (WGS) entry which is preliminary data.</text>
</comment>
<proteinExistence type="predicted"/>
<accession>A0A8T2PT21</accession>
<evidence type="ECO:0000256" key="5">
    <source>
        <dbReference type="ARBA" id="ARBA00022553"/>
    </source>
</evidence>
<dbReference type="FunFam" id="1.20.1160.20:FF:000003">
    <property type="entry name" value="Whirlin a"/>
    <property type="match status" value="1"/>
</dbReference>
<keyword evidence="4" id="KW-0963">Cytoplasm</keyword>
<feature type="compositionally biased region" description="Pro residues" evidence="14">
    <location>
        <begin position="845"/>
        <end position="862"/>
    </location>
</feature>
<dbReference type="InterPro" id="IPR033028">
    <property type="entry name" value="Whirlin_HN-like_dom2"/>
</dbReference>
<evidence type="ECO:0000256" key="8">
    <source>
        <dbReference type="ARBA" id="ARBA00023018"/>
    </source>
</evidence>
<dbReference type="InterPro" id="IPR047056">
    <property type="entry name" value="Whirlin_HN-like_dom1"/>
</dbReference>
<protein>
    <recommendedName>
        <fullName evidence="13">Whirlin</fullName>
    </recommendedName>
</protein>
<dbReference type="SUPFAM" id="SSF50156">
    <property type="entry name" value="PDZ domain-like"/>
    <property type="match status" value="3"/>
</dbReference>
<evidence type="ECO:0000256" key="11">
    <source>
        <dbReference type="ARBA" id="ARBA00053543"/>
    </source>
</evidence>
<evidence type="ECO:0000256" key="10">
    <source>
        <dbReference type="ARBA" id="ARBA00034103"/>
    </source>
</evidence>
<dbReference type="PANTHER" id="PTHR23116">
    <property type="entry name" value="PDZ DOMAIN CONTAINING WHIRLIN AND HARMONIN-RELATED"/>
    <property type="match status" value="1"/>
</dbReference>
<dbReference type="CDD" id="cd06740">
    <property type="entry name" value="PDZ1_FL-whirlin"/>
    <property type="match status" value="1"/>
</dbReference>
<dbReference type="CDD" id="cd06742">
    <property type="entry name" value="PDZ3_FL-whirlin-like"/>
    <property type="match status" value="1"/>
</dbReference>
<dbReference type="EMBL" id="JAFBMS010000002">
    <property type="protein sequence ID" value="KAG9354479.1"/>
    <property type="molecule type" value="Genomic_DNA"/>
</dbReference>
<evidence type="ECO:0000256" key="14">
    <source>
        <dbReference type="SAM" id="MobiDB-lite"/>
    </source>
</evidence>
<evidence type="ECO:0000256" key="3">
    <source>
        <dbReference type="ARBA" id="ARBA00004645"/>
    </source>
</evidence>
<keyword evidence="9" id="KW-0966">Cell projection</keyword>
<feature type="compositionally biased region" description="Low complexity" evidence="14">
    <location>
        <begin position="835"/>
        <end position="844"/>
    </location>
</feature>
<dbReference type="Proteomes" id="UP000824540">
    <property type="component" value="Unassembled WGS sequence"/>
</dbReference>
<evidence type="ECO:0000313" key="16">
    <source>
        <dbReference type="EMBL" id="KAG9354479.1"/>
    </source>
</evidence>
<dbReference type="CDD" id="cd06741">
    <property type="entry name" value="PDZ2_FL-whirlin"/>
    <property type="match status" value="1"/>
</dbReference>
<dbReference type="GO" id="GO:0001917">
    <property type="term" value="C:photoreceptor inner segment"/>
    <property type="evidence" value="ECO:0007669"/>
    <property type="project" value="TreeGrafter"/>
</dbReference>
<evidence type="ECO:0000256" key="4">
    <source>
        <dbReference type="ARBA" id="ARBA00022490"/>
    </source>
</evidence>
<feature type="region of interest" description="Disordered" evidence="14">
    <location>
        <begin position="720"/>
        <end position="970"/>
    </location>
</feature>
<dbReference type="PROSITE" id="PS50106">
    <property type="entry name" value="PDZ"/>
    <property type="match status" value="3"/>
</dbReference>
<evidence type="ECO:0000259" key="15">
    <source>
        <dbReference type="PROSITE" id="PS50106"/>
    </source>
</evidence>
<comment type="function">
    <text evidence="11">Involved in hearing and vision as member of the USH2 complex. Necessary for elongation and maintenance of inner and outer hair cell stereocilia in the organ of Corti in the inner ear. Involved in the maintenance of the hair bundle ankle region, which connects stereocilia in cochlear hair cells of the inner ear. In retina photoreceptors, required for the maintenance of periciliary membrane complex that seems to play a role in regulating intracellular protein transport.</text>
</comment>
<evidence type="ECO:0000256" key="2">
    <source>
        <dbReference type="ARBA" id="ARBA00004624"/>
    </source>
</evidence>
<dbReference type="CDD" id="cd07357">
    <property type="entry name" value="HN_L-whirlin_R2_like"/>
    <property type="match status" value="1"/>
</dbReference>
<sequence>MSADLERMSLNSASANSVGSGGRSLSANVRKLHAALTVLLNDFEREQFIHCLNVYHSKRNVYDLVQTLKVILNTPSKRQLLPMLRLVIPRSDQLLFDQYTSEGLYLKSDLVASNGNTESLDEVSNANISPVPAGHILAQSEETKSYHAPQGASLDTFSTCSDGTAPLLPLMGRAVLQEPPGEIRQVTLKRSKSNEGLGFSIRGGSEHGIGIYVSLVEPGSFAEKEGLRVGDQILKVNDRVFDRVTHAEAVKVPDRAVDLQNPETDSDISQLGAAVLKGSKKLSMSVRSVGRIPGGYVTNHVYTWVDPLGRSVSPPPDLLEHRSATARRTDSQRRSHLQLLQEGDEKKCYQMQFVVSLSRQHSELMAVTKHGESWVNLVLDGSRSLGLMVRGGAEYALGIYITGVDQDSAAECGGLKPSAPALSGLCLSTTLSRLCSGPFLFSLSMLAHTILSSLCLPHLPQVGDQILEVNGRSFLCIPHDEAVQVLRSSRHLMMTVKDVGRLPHARTIVDETKWITSDQIAESSAGGAIAGLSMERGATASGKSVFYKGVAGSQVTLSSLVTPPRALLEEQVRQLLTDTERQTLSYYLQEYGEAHIAVEPLVMALFELLNTHAKFSLLSEVRTLVAPQDLERFDGLVLRREVEVLKSRQGGAGALNPDSFSVMSFPETLSSSASYLTSTTHGSSRERLMWLIDLMENDSTLDGSMEMQQEAFDPLPDISLDEMQSTSESPPSFKPPPPPGLSRRPSRKDQSRRPSSTSSPSGLYFTATSTSAVPQNSCRHTSPASASASPKQEAVTAPNAVQLSHIRNESPIGPSPRGQSPSTASPAPASPSPAPTGTLATRTPPSTPSLPPPPAPSLPEPTPSTSSPEKAPPSSPYLAQHFVTVEVHRPDSEPDVNEVRPLPQARESGGLSKDSSPRPARTGPQQETQGAEGSVVEHSTKSVRESGEEERREDSTKREEEREEPTSSLVRVVKSASTLGIAIEGGANTRQPLPRIVTIQRGGSAYKCGQLKVGQVILEVNGISLKGREHRDAARLIAEAFKTKESDHIDFLVTDHNVPLLPSGQNLSYCGSPNTHGILAP</sequence>
<reference evidence="16" key="1">
    <citation type="thesis" date="2021" institute="BYU ScholarsArchive" country="Provo, UT, USA">
        <title>Applications of and Algorithms for Genome Assembly and Genomic Analyses with an Emphasis on Marine Teleosts.</title>
        <authorList>
            <person name="Pickett B.D."/>
        </authorList>
    </citation>
    <scope>NUCLEOTIDE SEQUENCE</scope>
    <source>
        <strain evidence="16">HI-2016</strain>
    </source>
</reference>
<dbReference type="PANTHER" id="PTHR23116:SF37">
    <property type="entry name" value="WHIRLIN"/>
    <property type="match status" value="1"/>
</dbReference>
<evidence type="ECO:0000256" key="12">
    <source>
        <dbReference type="ARBA" id="ARBA00065164"/>
    </source>
</evidence>
<feature type="compositionally biased region" description="Basic and acidic residues" evidence="14">
    <location>
        <begin position="938"/>
        <end position="960"/>
    </location>
</feature>
<dbReference type="CDD" id="cd07356">
    <property type="entry name" value="HN_L-whirlin_R1_like"/>
    <property type="match status" value="1"/>
</dbReference>
<keyword evidence="5" id="KW-0597">Phosphoprotein</keyword>
<dbReference type="GO" id="GO:0030426">
    <property type="term" value="C:growth cone"/>
    <property type="evidence" value="ECO:0007669"/>
    <property type="project" value="UniProtKB-SubCell"/>
</dbReference>
<evidence type="ECO:0000313" key="17">
    <source>
        <dbReference type="Proteomes" id="UP000824540"/>
    </source>
</evidence>
<gene>
    <name evidence="16" type="ORF">JZ751_001189</name>
</gene>
<dbReference type="InterPro" id="IPR001478">
    <property type="entry name" value="PDZ"/>
</dbReference>
<dbReference type="InterPro" id="IPR036034">
    <property type="entry name" value="PDZ_sf"/>
</dbReference>
<comment type="subunit">
    <text evidence="12">Forms homooligomers. Interacts (via C-terminal PDZ domain) with MYO15A; this interaction is necessary for localization of WHRN to stereocilia tips. Interacts (via C-terminal PDZ domain) with MPP1/p55. Interacts with LRRC4C/NGL1. Interacts with MYO7A. Interacts with RPGR. Interacts with EPS8. Interacts with CASK. Interacts with CIB2. Component of USH2 complex, composed of ADGRV1, PDZD7, USH2A and WHRN. Interacts (via PDZ domains) with PDZD7; the interaction is direct. Interacts (via N-terminal PDZ domain) with USH2A (via cytoplasmic region). Interacts with ADGRV1/MASS1 (via cytoplasmic region).</text>
</comment>
<evidence type="ECO:0000256" key="7">
    <source>
        <dbReference type="ARBA" id="ARBA00022740"/>
    </source>
</evidence>
<dbReference type="FunFam" id="2.30.42.10:FF:000087">
    <property type="entry name" value="Whirlin a"/>
    <property type="match status" value="1"/>
</dbReference>
<dbReference type="Gene3D" id="2.30.42.10">
    <property type="match status" value="3"/>
</dbReference>
<feature type="domain" description="PDZ" evidence="15">
    <location>
        <begin position="969"/>
        <end position="1040"/>
    </location>
</feature>
<dbReference type="GO" id="GO:0045202">
    <property type="term" value="C:synapse"/>
    <property type="evidence" value="ECO:0007669"/>
    <property type="project" value="UniProtKB-SubCell"/>
</dbReference>
<dbReference type="InterPro" id="IPR051844">
    <property type="entry name" value="USH2_Complex_Protein"/>
</dbReference>